<dbReference type="InterPro" id="IPR001245">
    <property type="entry name" value="Ser-Thr/Tyr_kinase_cat_dom"/>
</dbReference>
<dbReference type="Gene3D" id="3.30.200.20">
    <property type="entry name" value="Phosphorylase Kinase, domain 1"/>
    <property type="match status" value="1"/>
</dbReference>
<evidence type="ECO:0000256" key="8">
    <source>
        <dbReference type="ARBA" id="ARBA00022741"/>
    </source>
</evidence>
<reference evidence="18 19" key="1">
    <citation type="journal article" date="2024" name="G3 (Bethesda)">
        <title>Genome assembly of Hibiscus sabdariffa L. provides insights into metabolisms of medicinal natural products.</title>
        <authorList>
            <person name="Kim T."/>
        </authorList>
    </citation>
    <scope>NUCLEOTIDE SEQUENCE [LARGE SCALE GENOMIC DNA]</scope>
    <source>
        <strain evidence="18">TK-2024</strain>
        <tissue evidence="18">Old leaves</tissue>
    </source>
</reference>
<dbReference type="Pfam" id="PF00560">
    <property type="entry name" value="LRR_1"/>
    <property type="match status" value="4"/>
</dbReference>
<evidence type="ECO:0000256" key="4">
    <source>
        <dbReference type="ARBA" id="ARBA00022614"/>
    </source>
</evidence>
<evidence type="ECO:0000256" key="6">
    <source>
        <dbReference type="ARBA" id="ARBA00022692"/>
    </source>
</evidence>
<dbReference type="Pfam" id="PF07714">
    <property type="entry name" value="PK_Tyr_Ser-Thr"/>
    <property type="match status" value="1"/>
</dbReference>
<comment type="caution">
    <text evidence="18">The sequence shown here is derived from an EMBL/GenBank/DDBJ whole genome shotgun (WGS) entry which is preliminary data.</text>
</comment>
<dbReference type="EMBL" id="JBBPBN010000040">
    <property type="protein sequence ID" value="KAK8999487.1"/>
    <property type="molecule type" value="Genomic_DNA"/>
</dbReference>
<dbReference type="PROSITE" id="PS00107">
    <property type="entry name" value="PROTEIN_KINASE_ATP"/>
    <property type="match status" value="1"/>
</dbReference>
<keyword evidence="19" id="KW-1185">Reference proteome</keyword>
<evidence type="ECO:0000256" key="16">
    <source>
        <dbReference type="SAM" id="Phobius"/>
    </source>
</evidence>
<dbReference type="SMART" id="SM00369">
    <property type="entry name" value="LRR_TYP"/>
    <property type="match status" value="11"/>
</dbReference>
<keyword evidence="7" id="KW-0677">Repeat</keyword>
<gene>
    <name evidence="18" type="ORF">V6N11_070649</name>
</gene>
<evidence type="ECO:0000256" key="11">
    <source>
        <dbReference type="ARBA" id="ARBA00022989"/>
    </source>
</evidence>
<dbReference type="Gene3D" id="3.80.10.10">
    <property type="entry name" value="Ribonuclease Inhibitor"/>
    <property type="match status" value="3"/>
</dbReference>
<evidence type="ECO:0000256" key="15">
    <source>
        <dbReference type="PROSITE-ProRule" id="PRU10141"/>
    </source>
</evidence>
<feature type="domain" description="Protein kinase" evidence="17">
    <location>
        <begin position="655"/>
        <end position="897"/>
    </location>
</feature>
<keyword evidence="5" id="KW-0808">Transferase</keyword>
<protein>
    <recommendedName>
        <fullName evidence="2">non-specific serine/threonine protein kinase</fullName>
        <ecNumber evidence="2">2.7.11.1</ecNumber>
    </recommendedName>
</protein>
<feature type="transmembrane region" description="Helical" evidence="16">
    <location>
        <begin position="595"/>
        <end position="614"/>
    </location>
</feature>
<dbReference type="PROSITE" id="PS50011">
    <property type="entry name" value="PROTEIN_KINASE_DOM"/>
    <property type="match status" value="1"/>
</dbReference>
<dbReference type="SUPFAM" id="SSF56112">
    <property type="entry name" value="Protein kinase-like (PK-like)"/>
    <property type="match status" value="1"/>
</dbReference>
<evidence type="ECO:0000256" key="1">
    <source>
        <dbReference type="ARBA" id="ARBA00004370"/>
    </source>
</evidence>
<dbReference type="PRINTS" id="PR00019">
    <property type="entry name" value="LEURICHRPT"/>
</dbReference>
<evidence type="ECO:0000256" key="5">
    <source>
        <dbReference type="ARBA" id="ARBA00022679"/>
    </source>
</evidence>
<dbReference type="Pfam" id="PF00069">
    <property type="entry name" value="Pkinase"/>
    <property type="match status" value="1"/>
</dbReference>
<evidence type="ECO:0000256" key="13">
    <source>
        <dbReference type="ARBA" id="ARBA00047899"/>
    </source>
</evidence>
<dbReference type="InterPro" id="IPR003591">
    <property type="entry name" value="Leu-rich_rpt_typical-subtyp"/>
</dbReference>
<comment type="catalytic activity">
    <reaction evidence="14">
        <text>L-seryl-[protein] + ATP = O-phospho-L-seryl-[protein] + ADP + H(+)</text>
        <dbReference type="Rhea" id="RHEA:17989"/>
        <dbReference type="Rhea" id="RHEA-COMP:9863"/>
        <dbReference type="Rhea" id="RHEA-COMP:11604"/>
        <dbReference type="ChEBI" id="CHEBI:15378"/>
        <dbReference type="ChEBI" id="CHEBI:29999"/>
        <dbReference type="ChEBI" id="CHEBI:30616"/>
        <dbReference type="ChEBI" id="CHEBI:83421"/>
        <dbReference type="ChEBI" id="CHEBI:456216"/>
        <dbReference type="EC" id="2.7.11.1"/>
    </reaction>
</comment>
<keyword evidence="12 16" id="KW-0472">Membrane</keyword>
<name>A0ABR2QFN3_9ROSI</name>
<dbReference type="PANTHER" id="PTHR48005">
    <property type="entry name" value="LEUCINE RICH REPEAT KINASE 2"/>
    <property type="match status" value="1"/>
</dbReference>
<dbReference type="EC" id="2.7.11.1" evidence="2"/>
<evidence type="ECO:0000256" key="12">
    <source>
        <dbReference type="ARBA" id="ARBA00023136"/>
    </source>
</evidence>
<keyword evidence="11 16" id="KW-1133">Transmembrane helix</keyword>
<evidence type="ECO:0000256" key="7">
    <source>
        <dbReference type="ARBA" id="ARBA00022737"/>
    </source>
</evidence>
<keyword evidence="4" id="KW-0433">Leucine-rich repeat</keyword>
<dbReference type="PANTHER" id="PTHR48005:SF16">
    <property type="entry name" value="MDIS1-INTERACTING RECEPTOR LIKE KINASE 2-LIKE ISOFORM X1"/>
    <property type="match status" value="1"/>
</dbReference>
<evidence type="ECO:0000313" key="18">
    <source>
        <dbReference type="EMBL" id="KAK8999487.1"/>
    </source>
</evidence>
<comment type="catalytic activity">
    <reaction evidence="13">
        <text>L-threonyl-[protein] + ATP = O-phospho-L-threonyl-[protein] + ADP + H(+)</text>
        <dbReference type="Rhea" id="RHEA:46608"/>
        <dbReference type="Rhea" id="RHEA-COMP:11060"/>
        <dbReference type="Rhea" id="RHEA-COMP:11605"/>
        <dbReference type="ChEBI" id="CHEBI:15378"/>
        <dbReference type="ChEBI" id="CHEBI:30013"/>
        <dbReference type="ChEBI" id="CHEBI:30616"/>
        <dbReference type="ChEBI" id="CHEBI:61977"/>
        <dbReference type="ChEBI" id="CHEBI:456216"/>
        <dbReference type="EC" id="2.7.11.1"/>
    </reaction>
</comment>
<dbReference type="SUPFAM" id="SSF52058">
    <property type="entry name" value="L domain-like"/>
    <property type="match status" value="3"/>
</dbReference>
<evidence type="ECO:0000259" key="17">
    <source>
        <dbReference type="PROSITE" id="PS50011"/>
    </source>
</evidence>
<proteinExistence type="predicted"/>
<dbReference type="InterPro" id="IPR032675">
    <property type="entry name" value="LRR_dom_sf"/>
</dbReference>
<evidence type="ECO:0000256" key="2">
    <source>
        <dbReference type="ARBA" id="ARBA00012513"/>
    </source>
</evidence>
<dbReference type="Pfam" id="PF13855">
    <property type="entry name" value="LRR_8"/>
    <property type="match status" value="4"/>
</dbReference>
<dbReference type="SMART" id="SM00365">
    <property type="entry name" value="LRR_SD22"/>
    <property type="match status" value="7"/>
</dbReference>
<dbReference type="PROSITE" id="PS51450">
    <property type="entry name" value="LRR"/>
    <property type="match status" value="1"/>
</dbReference>
<evidence type="ECO:0000256" key="3">
    <source>
        <dbReference type="ARBA" id="ARBA00022527"/>
    </source>
</evidence>
<evidence type="ECO:0000256" key="9">
    <source>
        <dbReference type="ARBA" id="ARBA00022777"/>
    </source>
</evidence>
<accession>A0ABR2QFN3</accession>
<evidence type="ECO:0000256" key="14">
    <source>
        <dbReference type="ARBA" id="ARBA00048679"/>
    </source>
</evidence>
<dbReference type="Proteomes" id="UP001396334">
    <property type="component" value="Unassembled WGS sequence"/>
</dbReference>
<dbReference type="InterPro" id="IPR001611">
    <property type="entry name" value="Leu-rich_rpt"/>
</dbReference>
<keyword evidence="6 16" id="KW-0812">Transmembrane</keyword>
<dbReference type="Gene3D" id="1.10.510.10">
    <property type="entry name" value="Transferase(Phosphotransferase) domain 1"/>
    <property type="match status" value="1"/>
</dbReference>
<evidence type="ECO:0000256" key="10">
    <source>
        <dbReference type="ARBA" id="ARBA00022840"/>
    </source>
</evidence>
<organism evidence="18 19">
    <name type="scientific">Hibiscus sabdariffa</name>
    <name type="common">roselle</name>
    <dbReference type="NCBI Taxonomy" id="183260"/>
    <lineage>
        <taxon>Eukaryota</taxon>
        <taxon>Viridiplantae</taxon>
        <taxon>Streptophyta</taxon>
        <taxon>Embryophyta</taxon>
        <taxon>Tracheophyta</taxon>
        <taxon>Spermatophyta</taxon>
        <taxon>Magnoliopsida</taxon>
        <taxon>eudicotyledons</taxon>
        <taxon>Gunneridae</taxon>
        <taxon>Pentapetalae</taxon>
        <taxon>rosids</taxon>
        <taxon>malvids</taxon>
        <taxon>Malvales</taxon>
        <taxon>Malvaceae</taxon>
        <taxon>Malvoideae</taxon>
        <taxon>Hibiscus</taxon>
    </lineage>
</organism>
<comment type="subcellular location">
    <subcellularLocation>
        <location evidence="1">Membrane</location>
    </subcellularLocation>
</comment>
<dbReference type="InterPro" id="IPR017441">
    <property type="entry name" value="Protein_kinase_ATP_BS"/>
</dbReference>
<feature type="binding site" evidence="15">
    <location>
        <position position="683"/>
    </location>
    <ligand>
        <name>ATP</name>
        <dbReference type="ChEBI" id="CHEBI:30616"/>
    </ligand>
</feature>
<keyword evidence="3" id="KW-0723">Serine/threonine-protein kinase</keyword>
<keyword evidence="10 15" id="KW-0067">ATP-binding</keyword>
<keyword evidence="9" id="KW-0418">Kinase</keyword>
<evidence type="ECO:0000313" key="19">
    <source>
        <dbReference type="Proteomes" id="UP001396334"/>
    </source>
</evidence>
<sequence length="934" mass="103772">MASPVWFITLVISYVSLGAGVGFVSTPALGLVTPATASPLEVEAEALLRTGWWSWYSNDTSKRCKWPGISCNEAGSLTRIYRHSIKWGMLGKLEKLNLSCFPNLVYLDLCLSGSSGSIPPQISDLSSLEYLDLSYNSLTGELPQSLGKLTRLKDLNLSYNSFQGSIPIDWGSLKSLMSLQMLSCNISGHVPYTLGNLTNLKLLDLTDNQITGHIPSTLGGLINLEILSFTSNQISSFIPSELGNMTSLVELHLDENKLKGQITSSISNLSRLEYLNLDSNRLRGPIPGEIWNMKNLVALSFSNNKLSGFIPSSLSVLSRLSHLYLDSNLLQGPIPSEIGNLRNLSELNLSRNKLCDLIPSSLSNLSSLSYLYLDSNLLQGPIPHEIGNLKSLFVLKLSRNKLTGLIPSSLSNLSRLSQLYLDSNLLEGPLPQEMGNLNALINLDLSCNKLIGNIPSRIGNCLTMQELSLSNNHLNGSIPSEIFGCVRTLNLSHNFIQGQIPLQQYAGNHDFYVLDLSHNNLTGMIPESLRYFVKVNLSYNSLEGPIPNYLSIFSAPDSFWGNQLLCGNVQGFPQCSHSPIENTATSGKMIHKVEIILPVVGVLAFFCLGILLWLRCREKYMAPEPNVSKNGDLFTIWNFDGRIAFEDVINSTNDFDIRYCIGTGGYGSVYRAQLPSGKIVALKKLHHREAEIPAFDRSFKNEAKMLSEIRHKNIVKLHGFCFHNRCMFLIYEYMPRGSLFSVFIDDTEAAELDWIKRVEVIKDTSHALSYLHHDYFGTAKLLDPDSSNQTMPVGTYGYVAPELAYTMVVTEKCDVYSFGVLALETLMGKHPGKLLVSLSTFPSNNIMLSDILDSRLSLPSDRRVAKDIVFAARIAFVCLRADPKFRPTMKRVSQEFLSPKRAVTDCLQVISVLQLKNHDLYREGEGKFQFENAV</sequence>
<dbReference type="InterPro" id="IPR000719">
    <property type="entry name" value="Prot_kinase_dom"/>
</dbReference>
<dbReference type="InterPro" id="IPR011009">
    <property type="entry name" value="Kinase-like_dom_sf"/>
</dbReference>
<dbReference type="InterPro" id="IPR051420">
    <property type="entry name" value="Ser_Thr_Kinases_DiverseReg"/>
</dbReference>
<keyword evidence="8 15" id="KW-0547">Nucleotide-binding</keyword>